<evidence type="ECO:0000256" key="3">
    <source>
        <dbReference type="ARBA" id="ARBA00023125"/>
    </source>
</evidence>
<evidence type="ECO:0000256" key="4">
    <source>
        <dbReference type="SAM" id="Coils"/>
    </source>
</evidence>
<sequence>MTKIEKKKAPTLRFPEFTEDWEERKLGDVVGEIQSGNRLPKDSLTNGDVPYVVAQTKNDGVFKKIARGTLDYNGNPMKLFPGNSISFSIDNPEAMFYRNAEFYTSNIMRVIHEDHLTHEQYVFILENMKRFIRGYDWSRKFSGPVVSNLEYLQPSEEEQQKIGSFFKQLDDTIALHQRKLDLLKEQKKGYLQKMFPKNGAKVPELRFAGFADDWEERKLEDISEIIDGDRGKNYPSGDDFKNNGHTLFLSAANVTKQGFVFKETQYITKLKSESLGSGKVILNDIILTSRGSIGHIGFYDKKTHEYIPQARINSGMLILRTDKLNSPSFIAQFLKSPWGIKQIKLISFGSAQPQLTKKDIKNFKIILPKMEEQQKIGSFFKQLDDIIALHQRKLDLLKEQKKGFLQKMFV</sequence>
<keyword evidence="4" id="KW-0175">Coiled coil</keyword>
<evidence type="ECO:0000256" key="1">
    <source>
        <dbReference type="ARBA" id="ARBA00010923"/>
    </source>
</evidence>
<evidence type="ECO:0000313" key="6">
    <source>
        <dbReference type="EMBL" id="MDT2829158.1"/>
    </source>
</evidence>
<keyword evidence="6" id="KW-0540">Nuclease</keyword>
<name>A0ABU3FT59_9ENTE</name>
<dbReference type="PANTHER" id="PTHR30408:SF12">
    <property type="entry name" value="TYPE I RESTRICTION ENZYME MJAVIII SPECIFICITY SUBUNIT"/>
    <property type="match status" value="1"/>
</dbReference>
<feature type="domain" description="Type I restriction modification DNA specificity" evidence="5">
    <location>
        <begin position="19"/>
        <end position="184"/>
    </location>
</feature>
<dbReference type="InterPro" id="IPR044946">
    <property type="entry name" value="Restrct_endonuc_typeI_TRD_sf"/>
</dbReference>
<dbReference type="GO" id="GO:0004519">
    <property type="term" value="F:endonuclease activity"/>
    <property type="evidence" value="ECO:0007669"/>
    <property type="project" value="UniProtKB-KW"/>
</dbReference>
<dbReference type="PANTHER" id="PTHR30408">
    <property type="entry name" value="TYPE-1 RESTRICTION ENZYME ECOKI SPECIFICITY PROTEIN"/>
    <property type="match status" value="1"/>
</dbReference>
<dbReference type="EMBL" id="JARQBN010000031">
    <property type="protein sequence ID" value="MDT2829158.1"/>
    <property type="molecule type" value="Genomic_DNA"/>
</dbReference>
<gene>
    <name evidence="6" type="ORF">P7H59_12015</name>
</gene>
<comment type="caution">
    <text evidence="6">The sequence shown here is derived from an EMBL/GenBank/DDBJ whole genome shotgun (WGS) entry which is preliminary data.</text>
</comment>
<evidence type="ECO:0000259" key="5">
    <source>
        <dbReference type="Pfam" id="PF01420"/>
    </source>
</evidence>
<dbReference type="Pfam" id="PF01420">
    <property type="entry name" value="Methylase_S"/>
    <property type="match status" value="2"/>
</dbReference>
<dbReference type="RefSeq" id="WP_311819690.1">
    <property type="nucleotide sequence ID" value="NZ_JARQBN010000031.1"/>
</dbReference>
<dbReference type="Gene3D" id="1.10.287.1120">
    <property type="entry name" value="Bipartite methylase S protein"/>
    <property type="match status" value="1"/>
</dbReference>
<keyword evidence="3" id="KW-0238">DNA-binding</keyword>
<dbReference type="InterPro" id="IPR000055">
    <property type="entry name" value="Restrct_endonuc_typeI_TRD"/>
</dbReference>
<dbReference type="Gene3D" id="3.90.220.20">
    <property type="entry name" value="DNA methylase specificity domains"/>
    <property type="match status" value="2"/>
</dbReference>
<keyword evidence="7" id="KW-1185">Reference proteome</keyword>
<comment type="similarity">
    <text evidence="1">Belongs to the type-I restriction system S methylase family.</text>
</comment>
<accession>A0ABU3FT59</accession>
<feature type="coiled-coil region" evidence="4">
    <location>
        <begin position="166"/>
        <end position="193"/>
    </location>
</feature>
<organism evidence="6 7">
    <name type="scientific">Enterococcus viikkiensis</name>
    <dbReference type="NCBI Taxonomy" id="930854"/>
    <lineage>
        <taxon>Bacteria</taxon>
        <taxon>Bacillati</taxon>
        <taxon>Bacillota</taxon>
        <taxon>Bacilli</taxon>
        <taxon>Lactobacillales</taxon>
        <taxon>Enterococcaceae</taxon>
        <taxon>Enterococcus</taxon>
    </lineage>
</organism>
<reference evidence="6 7" key="1">
    <citation type="submission" date="2023-03" db="EMBL/GenBank/DDBJ databases">
        <authorList>
            <person name="Shen W."/>
            <person name="Cai J."/>
        </authorList>
    </citation>
    <scope>NUCLEOTIDE SEQUENCE [LARGE SCALE GENOMIC DNA]</scope>
    <source>
        <strain evidence="6 7">B101</strain>
    </source>
</reference>
<keyword evidence="6" id="KW-0378">Hydrolase</keyword>
<feature type="domain" description="Type I restriction modification DNA specificity" evidence="5">
    <location>
        <begin position="212"/>
        <end position="398"/>
    </location>
</feature>
<keyword evidence="6" id="KW-0255">Endonuclease</keyword>
<proteinExistence type="inferred from homology"/>
<keyword evidence="2" id="KW-0680">Restriction system</keyword>
<dbReference type="SUPFAM" id="SSF116734">
    <property type="entry name" value="DNA methylase specificity domain"/>
    <property type="match status" value="2"/>
</dbReference>
<dbReference type="Proteomes" id="UP001265301">
    <property type="component" value="Unassembled WGS sequence"/>
</dbReference>
<dbReference type="InterPro" id="IPR052021">
    <property type="entry name" value="Type-I_RS_S_subunit"/>
</dbReference>
<evidence type="ECO:0000256" key="2">
    <source>
        <dbReference type="ARBA" id="ARBA00022747"/>
    </source>
</evidence>
<evidence type="ECO:0000313" key="7">
    <source>
        <dbReference type="Proteomes" id="UP001265301"/>
    </source>
</evidence>
<protein>
    <submittedName>
        <fullName evidence="6">Restriction endonuclease subunit S</fullName>
    </submittedName>
</protein>